<evidence type="ECO:0000256" key="4">
    <source>
        <dbReference type="SAM" id="MobiDB-lite"/>
    </source>
</evidence>
<comment type="subcellular location">
    <subcellularLocation>
        <location evidence="1">Cell membrane</location>
    </subcellularLocation>
</comment>
<evidence type="ECO:0000256" key="5">
    <source>
        <dbReference type="SAM" id="Phobius"/>
    </source>
</evidence>
<dbReference type="InterPro" id="IPR017896">
    <property type="entry name" value="4Fe4S_Fe-S-bd"/>
</dbReference>
<dbReference type="PANTHER" id="PTHR30224:SF4">
    <property type="entry name" value="ELECTRON TRANSPORT PROTEIN YCCM-RELATED"/>
    <property type="match status" value="1"/>
</dbReference>
<dbReference type="Pfam" id="PF12801">
    <property type="entry name" value="Fer4_5"/>
    <property type="match status" value="2"/>
</dbReference>
<evidence type="ECO:0000256" key="2">
    <source>
        <dbReference type="ARBA" id="ARBA00022475"/>
    </source>
</evidence>
<organism evidence="7 8">
    <name type="scientific">Candidatus Magnetaquiglobus chichijimensis</name>
    <dbReference type="NCBI Taxonomy" id="3141448"/>
    <lineage>
        <taxon>Bacteria</taxon>
        <taxon>Pseudomonadati</taxon>
        <taxon>Pseudomonadota</taxon>
        <taxon>Magnetococcia</taxon>
        <taxon>Magnetococcales</taxon>
        <taxon>Candidatus Magnetaquicoccaceae</taxon>
        <taxon>Candidatus Magnetaquiglobus</taxon>
    </lineage>
</organism>
<dbReference type="Proteomes" id="UP001628193">
    <property type="component" value="Unassembled WGS sequence"/>
</dbReference>
<feature type="region of interest" description="Disordered" evidence="4">
    <location>
        <begin position="1"/>
        <end position="34"/>
    </location>
</feature>
<dbReference type="PIRSF" id="PIRSF036354">
    <property type="entry name" value="NosR"/>
    <property type="match status" value="1"/>
</dbReference>
<keyword evidence="8" id="KW-1185">Reference proteome</keyword>
<name>A0ABQ0CBL0_9PROT</name>
<proteinExistence type="predicted"/>
<keyword evidence="2" id="KW-1003">Cell membrane</keyword>
<evidence type="ECO:0000256" key="3">
    <source>
        <dbReference type="ARBA" id="ARBA00023136"/>
    </source>
</evidence>
<evidence type="ECO:0000313" key="7">
    <source>
        <dbReference type="EMBL" id="GAB0058272.1"/>
    </source>
</evidence>
<feature type="transmembrane region" description="Helical" evidence="5">
    <location>
        <begin position="478"/>
        <end position="503"/>
    </location>
</feature>
<evidence type="ECO:0000256" key="1">
    <source>
        <dbReference type="ARBA" id="ARBA00004236"/>
    </source>
</evidence>
<gene>
    <name evidence="7" type="primary">rsxG</name>
    <name evidence="7" type="ORF">SIID45300_02618</name>
</gene>
<evidence type="ECO:0000313" key="8">
    <source>
        <dbReference type="Proteomes" id="UP001628193"/>
    </source>
</evidence>
<dbReference type="InterPro" id="IPR052378">
    <property type="entry name" value="NosR_regulator"/>
</dbReference>
<comment type="caution">
    <text evidence="7">The sequence shown here is derived from an EMBL/GenBank/DDBJ whole genome shotgun (WGS) entry which is preliminary data.</text>
</comment>
<protein>
    <submittedName>
        <fullName evidence="7">Ion-translocating oxidoreductase complex subunit G</fullName>
    </submittedName>
</protein>
<feature type="transmembrane region" description="Helical" evidence="5">
    <location>
        <begin position="515"/>
        <end position="536"/>
    </location>
</feature>
<reference evidence="7 8" key="1">
    <citation type="submission" date="2024-09" db="EMBL/GenBank/DDBJ databases">
        <title>Draft genome sequence of Candidatus Magnetaquicoccaceae bacterium FCR-1.</title>
        <authorList>
            <person name="Shimoshige H."/>
            <person name="Shimamura S."/>
            <person name="Taoka A."/>
            <person name="Kobayashi H."/>
            <person name="Maekawa T."/>
        </authorList>
    </citation>
    <scope>NUCLEOTIDE SEQUENCE [LARGE SCALE GENOMIC DNA]</scope>
    <source>
        <strain evidence="7 8">FCR-1</strain>
    </source>
</reference>
<dbReference type="InterPro" id="IPR007329">
    <property type="entry name" value="FMN-bd"/>
</dbReference>
<accession>A0ABQ0CBL0</accession>
<feature type="transmembrane region" description="Helical" evidence="5">
    <location>
        <begin position="620"/>
        <end position="640"/>
    </location>
</feature>
<dbReference type="SUPFAM" id="SSF54862">
    <property type="entry name" value="4Fe-4S ferredoxins"/>
    <property type="match status" value="1"/>
</dbReference>
<keyword evidence="5" id="KW-0812">Transmembrane</keyword>
<keyword evidence="3 5" id="KW-0472">Membrane</keyword>
<dbReference type="PANTHER" id="PTHR30224">
    <property type="entry name" value="ELECTRON TRANSPORT PROTEIN"/>
    <property type="match status" value="1"/>
</dbReference>
<sequence>MPRMFSTRLPVSESQNPHDGGLPPSPADRGPLHGRSTAKRAWMIALLWTMVLLAPGAIQAREFGDYDVQVQPAEVFPDADRFDPLSGTPKNAIAYKNDKPVGHVFQTSDIGYSGKPIEILAGVSKEGIITGAKVVKHAEPILLIGIPEQKLFDFVSRYVGRDPIKEAETAGKQAIDAISGATVTAIVINDGILRSARKIARGGQAETQTVKTTLIEPPFKAADWNSLLGDGSVRRMTLNHGDVDSAFAKLGAPSGEPYVKVMPPETLFIDLHIALVTPEAIGRNLLGEAEYANMREWLAPGQQALLIVANGSYSFRGSGFVRGGIFDRFKINQDGSSILLHDYQYRRLRDLGPDMPGFEEIGLFKMPENFDPTHPWALELLAQRPTGPIEKIFTSFLVSYNLPERFIQRQAIAPASTPVAQATAATDDGTPPLWQRIWKDRTSDVIVLAVSLIFLTMIFFFQELLVTHPRLVAWLRRGFLLFSVLFIGGYAQAQLSVVNVFTFLHALMGGFRWEFFLIDPLIFILWSATALSLLFWGRGAFCGWLCPFGALTELLNWVARSLGVPQFRIPFAWHERLWALKYVLFLGLLAVSLSSMAMAERLAEIEPFKTVVLLRFDREWPFVLYALILIGLGLFVERFFCRYLCPLGAAIAIPGRMRIFAWLKRRRQCGDLCSNCGTECFVQAILPNGEIHPNECFYCLHCQLNYVNENVCPTLIMRKNRRERRAAASENEDSAS</sequence>
<feature type="transmembrane region" description="Helical" evidence="5">
    <location>
        <begin position="445"/>
        <end position="466"/>
    </location>
</feature>
<dbReference type="InterPro" id="IPR011399">
    <property type="entry name" value="NosR"/>
</dbReference>
<dbReference type="Pfam" id="PF04205">
    <property type="entry name" value="FMN_bind"/>
    <property type="match status" value="1"/>
</dbReference>
<feature type="transmembrane region" description="Helical" evidence="5">
    <location>
        <begin position="579"/>
        <end position="599"/>
    </location>
</feature>
<feature type="domain" description="FMN-binding" evidence="6">
    <location>
        <begin position="111"/>
        <end position="199"/>
    </location>
</feature>
<evidence type="ECO:0000259" key="6">
    <source>
        <dbReference type="SMART" id="SM00900"/>
    </source>
</evidence>
<dbReference type="SMART" id="SM00900">
    <property type="entry name" value="FMN_bind"/>
    <property type="match status" value="1"/>
</dbReference>
<dbReference type="EMBL" id="BAAFGK010000004">
    <property type="protein sequence ID" value="GAB0058272.1"/>
    <property type="molecule type" value="Genomic_DNA"/>
</dbReference>
<keyword evidence="5" id="KW-1133">Transmembrane helix</keyword>